<evidence type="ECO:0000313" key="2">
    <source>
        <dbReference type="Proteomes" id="UP000235786"/>
    </source>
</evidence>
<protein>
    <submittedName>
        <fullName evidence="1">Uncharacterized protein</fullName>
    </submittedName>
</protein>
<name>A0A2J6RG63_HYAVF</name>
<proteinExistence type="predicted"/>
<accession>A0A2J6RG63</accession>
<keyword evidence="2" id="KW-1185">Reference proteome</keyword>
<gene>
    <name evidence="1" type="ORF">L207DRAFT_545778</name>
</gene>
<dbReference type="AlphaFoldDB" id="A0A2J6RG63"/>
<dbReference type="Proteomes" id="UP000235786">
    <property type="component" value="Unassembled WGS sequence"/>
</dbReference>
<organism evidence="1 2">
    <name type="scientific">Hyaloscypha variabilis (strain UAMH 11265 / GT02V1 / F)</name>
    <name type="common">Meliniomyces variabilis</name>
    <dbReference type="NCBI Taxonomy" id="1149755"/>
    <lineage>
        <taxon>Eukaryota</taxon>
        <taxon>Fungi</taxon>
        <taxon>Dikarya</taxon>
        <taxon>Ascomycota</taxon>
        <taxon>Pezizomycotina</taxon>
        <taxon>Leotiomycetes</taxon>
        <taxon>Helotiales</taxon>
        <taxon>Hyaloscyphaceae</taxon>
        <taxon>Hyaloscypha</taxon>
        <taxon>Hyaloscypha variabilis</taxon>
    </lineage>
</organism>
<reference evidence="1 2" key="1">
    <citation type="submission" date="2016-04" db="EMBL/GenBank/DDBJ databases">
        <title>A degradative enzymes factory behind the ericoid mycorrhizal symbiosis.</title>
        <authorList>
            <consortium name="DOE Joint Genome Institute"/>
            <person name="Martino E."/>
            <person name="Morin E."/>
            <person name="Grelet G."/>
            <person name="Kuo A."/>
            <person name="Kohler A."/>
            <person name="Daghino S."/>
            <person name="Barry K."/>
            <person name="Choi C."/>
            <person name="Cichocki N."/>
            <person name="Clum A."/>
            <person name="Copeland A."/>
            <person name="Hainaut M."/>
            <person name="Haridas S."/>
            <person name="Labutti K."/>
            <person name="Lindquist E."/>
            <person name="Lipzen A."/>
            <person name="Khouja H.-R."/>
            <person name="Murat C."/>
            <person name="Ohm R."/>
            <person name="Olson A."/>
            <person name="Spatafora J."/>
            <person name="Veneault-Fourrey C."/>
            <person name="Henrissat B."/>
            <person name="Grigoriev I."/>
            <person name="Martin F."/>
            <person name="Perotto S."/>
        </authorList>
    </citation>
    <scope>NUCLEOTIDE SEQUENCE [LARGE SCALE GENOMIC DNA]</scope>
    <source>
        <strain evidence="1 2">F</strain>
    </source>
</reference>
<dbReference type="OrthoDB" id="425354at2759"/>
<dbReference type="EMBL" id="KZ613949">
    <property type="protein sequence ID" value="PMD37499.1"/>
    <property type="molecule type" value="Genomic_DNA"/>
</dbReference>
<dbReference type="PANTHER" id="PTHR38115">
    <property type="entry name" value="LIPOCALIN-LIKE DOMAIN-CONTAINING PROTEIN"/>
    <property type="match status" value="1"/>
</dbReference>
<sequence>MAAPLHITMANLTGDWVMNRKLADDPDSMLELQGVPWLKRKIILLATVTLSIKEYLDDNYITHIDLEQTATGGIQGTTELRILDWSENSHVDHIFGTLKSQNRWVSNLKTVQSGKGGPLHPYLTEGWFVEKVGPNKESFLQNWVVNEENGWTVEQIWGFTKIKGKRYKTRKIVVTKGEKVLPLTLVYGWKGKPEQ</sequence>
<dbReference type="InterPro" id="IPR053037">
    <property type="entry name" value="Pericyclase_pydY-like"/>
</dbReference>
<dbReference type="PANTHER" id="PTHR38115:SF1">
    <property type="entry name" value="LIPOCALIN-LIKE DOMAIN-CONTAINING PROTEIN"/>
    <property type="match status" value="1"/>
</dbReference>
<evidence type="ECO:0000313" key="1">
    <source>
        <dbReference type="EMBL" id="PMD37499.1"/>
    </source>
</evidence>